<sequence length="208" mass="22681">MLKPLPPKGNIGVLAPAFPPNPEKLEKGIQYLKGMGFTVVRGESLSARHWYFAGNDTLRAHELNRMFADPDIDAIICARGGWGTLRLLDQLDYALIKANPKMLVGYSDITTLHLAIWSRAGLPGISGPMVAVEMGTGIVPFTETHFWQQVGNTQKDYRFDFGAESIEIWNGGQASGTLLGGCLSMIAHQLGTPYSPDYSGAILFIEDV</sequence>
<feature type="non-terminal residue" evidence="8">
    <location>
        <position position="208"/>
    </location>
</feature>
<evidence type="ECO:0000313" key="8">
    <source>
        <dbReference type="EMBL" id="HHJ53799.1"/>
    </source>
</evidence>
<comment type="similarity">
    <text evidence="1">Belongs to the peptidase S66 family.</text>
</comment>
<evidence type="ECO:0000259" key="7">
    <source>
        <dbReference type="Pfam" id="PF17676"/>
    </source>
</evidence>
<organism evidence="8">
    <name type="scientific">Caldithrix abyssi</name>
    <dbReference type="NCBI Taxonomy" id="187145"/>
    <lineage>
        <taxon>Bacteria</taxon>
        <taxon>Pseudomonadati</taxon>
        <taxon>Calditrichota</taxon>
        <taxon>Calditrichia</taxon>
        <taxon>Calditrichales</taxon>
        <taxon>Calditrichaceae</taxon>
        <taxon>Caldithrix</taxon>
    </lineage>
</organism>
<feature type="domain" description="LD-carboxypeptidase C-terminal" evidence="7">
    <location>
        <begin position="175"/>
        <end position="208"/>
    </location>
</feature>
<dbReference type="InterPro" id="IPR027478">
    <property type="entry name" value="LdcA_N"/>
</dbReference>
<dbReference type="PANTHER" id="PTHR30237">
    <property type="entry name" value="MURAMOYLTETRAPEPTIDE CARBOXYPEPTIDASE"/>
    <property type="match status" value="1"/>
</dbReference>
<dbReference type="InterPro" id="IPR027461">
    <property type="entry name" value="Carboxypeptidase_A_C_sf"/>
</dbReference>
<evidence type="ECO:0000259" key="6">
    <source>
        <dbReference type="Pfam" id="PF02016"/>
    </source>
</evidence>
<dbReference type="EMBL" id="DROD01000722">
    <property type="protein sequence ID" value="HHJ53799.1"/>
    <property type="molecule type" value="Genomic_DNA"/>
</dbReference>
<evidence type="ECO:0000256" key="3">
    <source>
        <dbReference type="ARBA" id="ARBA00022670"/>
    </source>
</evidence>
<dbReference type="GO" id="GO:0004180">
    <property type="term" value="F:carboxypeptidase activity"/>
    <property type="evidence" value="ECO:0007669"/>
    <property type="project" value="UniProtKB-KW"/>
</dbReference>
<keyword evidence="3" id="KW-0645">Protease</keyword>
<dbReference type="GO" id="GO:0006508">
    <property type="term" value="P:proteolysis"/>
    <property type="evidence" value="ECO:0007669"/>
    <property type="project" value="UniProtKB-KW"/>
</dbReference>
<keyword evidence="2" id="KW-0121">Carboxypeptidase</keyword>
<evidence type="ECO:0000256" key="1">
    <source>
        <dbReference type="ARBA" id="ARBA00010233"/>
    </source>
</evidence>
<dbReference type="InterPro" id="IPR029062">
    <property type="entry name" value="Class_I_gatase-like"/>
</dbReference>
<accession>A0A7V5UG17</accession>
<comment type="caution">
    <text evidence="8">The sequence shown here is derived from an EMBL/GenBank/DDBJ whole genome shotgun (WGS) entry which is preliminary data.</text>
</comment>
<dbReference type="Proteomes" id="UP000886124">
    <property type="component" value="Unassembled WGS sequence"/>
</dbReference>
<dbReference type="CDD" id="cd07025">
    <property type="entry name" value="Peptidase_S66"/>
    <property type="match status" value="1"/>
</dbReference>
<dbReference type="Pfam" id="PF17676">
    <property type="entry name" value="Peptidase_S66C"/>
    <property type="match status" value="1"/>
</dbReference>
<evidence type="ECO:0000256" key="5">
    <source>
        <dbReference type="ARBA" id="ARBA00022825"/>
    </source>
</evidence>
<dbReference type="Gene3D" id="3.50.30.60">
    <property type="entry name" value="LD-carboxypeptidase A C-terminal domain-like"/>
    <property type="match status" value="1"/>
</dbReference>
<dbReference type="SUPFAM" id="SSF52317">
    <property type="entry name" value="Class I glutamine amidotransferase-like"/>
    <property type="match status" value="1"/>
</dbReference>
<dbReference type="Gene3D" id="3.40.50.10740">
    <property type="entry name" value="Class I glutamine amidotransferase-like"/>
    <property type="match status" value="1"/>
</dbReference>
<dbReference type="Pfam" id="PF02016">
    <property type="entry name" value="Peptidase_S66"/>
    <property type="match status" value="1"/>
</dbReference>
<dbReference type="InterPro" id="IPR040921">
    <property type="entry name" value="Peptidase_S66C"/>
</dbReference>
<proteinExistence type="inferred from homology"/>
<gene>
    <name evidence="8" type="ORF">ENJ89_11435</name>
</gene>
<keyword evidence="5" id="KW-0720">Serine protease</keyword>
<reference evidence="8" key="1">
    <citation type="journal article" date="2020" name="mSystems">
        <title>Genome- and Community-Level Interaction Insights into Carbon Utilization and Element Cycling Functions of Hydrothermarchaeota in Hydrothermal Sediment.</title>
        <authorList>
            <person name="Zhou Z."/>
            <person name="Liu Y."/>
            <person name="Xu W."/>
            <person name="Pan J."/>
            <person name="Luo Z.H."/>
            <person name="Li M."/>
        </authorList>
    </citation>
    <scope>NUCLEOTIDE SEQUENCE [LARGE SCALE GENOMIC DNA]</scope>
    <source>
        <strain evidence="8">HyVt-527</strain>
    </source>
</reference>
<dbReference type="InterPro" id="IPR040449">
    <property type="entry name" value="Peptidase_S66_N"/>
</dbReference>
<dbReference type="PANTHER" id="PTHR30237:SF2">
    <property type="entry name" value="MUREIN TETRAPEPTIDE CARBOXYPEPTIDASE"/>
    <property type="match status" value="1"/>
</dbReference>
<evidence type="ECO:0000256" key="4">
    <source>
        <dbReference type="ARBA" id="ARBA00022801"/>
    </source>
</evidence>
<keyword evidence="4" id="KW-0378">Hydrolase</keyword>
<dbReference type="SUPFAM" id="SSF141986">
    <property type="entry name" value="LD-carboxypeptidase A C-terminal domain-like"/>
    <property type="match status" value="1"/>
</dbReference>
<evidence type="ECO:0000256" key="2">
    <source>
        <dbReference type="ARBA" id="ARBA00022645"/>
    </source>
</evidence>
<feature type="domain" description="LD-carboxypeptidase N-terminal" evidence="6">
    <location>
        <begin position="11"/>
        <end position="127"/>
    </location>
</feature>
<dbReference type="InterPro" id="IPR003507">
    <property type="entry name" value="S66_fam"/>
</dbReference>
<dbReference type="GO" id="GO:0008236">
    <property type="term" value="F:serine-type peptidase activity"/>
    <property type="evidence" value="ECO:0007669"/>
    <property type="project" value="UniProtKB-KW"/>
</dbReference>
<protein>
    <submittedName>
        <fullName evidence="8">LD-carboxypeptidase</fullName>
    </submittedName>
</protein>
<name>A0A7V5UG17_CALAY</name>
<dbReference type="AlphaFoldDB" id="A0A7V5UG17"/>